<comment type="similarity">
    <text evidence="1">Belongs to the HpcH/HpaI aldolase family.</text>
</comment>
<gene>
    <name evidence="5" type="ORF">ACFOKA_08100</name>
</gene>
<dbReference type="PANTHER" id="PTHR30502:SF0">
    <property type="entry name" value="PHOSPHOENOLPYRUVATE CARBOXYLASE FAMILY PROTEIN"/>
    <property type="match status" value="1"/>
</dbReference>
<keyword evidence="2" id="KW-0479">Metal-binding</keyword>
<dbReference type="GO" id="GO:0016829">
    <property type="term" value="F:lyase activity"/>
    <property type="evidence" value="ECO:0007669"/>
    <property type="project" value="UniProtKB-KW"/>
</dbReference>
<accession>A0ABV7D3W6</accession>
<evidence type="ECO:0000256" key="3">
    <source>
        <dbReference type="ARBA" id="ARBA00023239"/>
    </source>
</evidence>
<dbReference type="Gene3D" id="3.20.20.60">
    <property type="entry name" value="Phosphoenolpyruvate-binding domains"/>
    <property type="match status" value="1"/>
</dbReference>
<dbReference type="RefSeq" id="WP_194215325.1">
    <property type="nucleotide sequence ID" value="NZ_CP061205.1"/>
</dbReference>
<dbReference type="EMBL" id="JBHRSL010000004">
    <property type="protein sequence ID" value="MFC3051863.1"/>
    <property type="molecule type" value="Genomic_DNA"/>
</dbReference>
<dbReference type="Proteomes" id="UP001595444">
    <property type="component" value="Unassembled WGS sequence"/>
</dbReference>
<dbReference type="SUPFAM" id="SSF51621">
    <property type="entry name" value="Phosphoenolpyruvate/pyruvate domain"/>
    <property type="match status" value="1"/>
</dbReference>
<feature type="domain" description="HpcH/HpaI aldolase/citrate lyase" evidence="4">
    <location>
        <begin position="9"/>
        <end position="193"/>
    </location>
</feature>
<evidence type="ECO:0000313" key="6">
    <source>
        <dbReference type="Proteomes" id="UP001595444"/>
    </source>
</evidence>
<dbReference type="InterPro" id="IPR005000">
    <property type="entry name" value="Aldolase/citrate-lyase_domain"/>
</dbReference>
<sequence length="246" mass="27027">MHSKFKNFAFWLSTPNPMMVEAAHDKGLTRLVLDLEHGAFDQSQLNMFIPFCKALGFEICAKVLAPEAMAIQQALDFGADAVIIPHVEGVDHAREVTAHAKYPPLGNRSYAAGRIVRYDALPAGFFQNENNRVKCYPMVESSAALTDVEAILALPTVDGLFVGPSDLALSRGRSTYCFDGDDRTDIKRIAVAAEKFKKPWIMPAWTQAERQFSLENNAAWLVALNEFGVAMAGLGAGLTQIENNHL</sequence>
<dbReference type="InterPro" id="IPR015813">
    <property type="entry name" value="Pyrv/PenolPyrv_kinase-like_dom"/>
</dbReference>
<keyword evidence="3 5" id="KW-0456">Lyase</keyword>
<keyword evidence="6" id="KW-1185">Reference proteome</keyword>
<dbReference type="InterPro" id="IPR040442">
    <property type="entry name" value="Pyrv_kinase-like_dom_sf"/>
</dbReference>
<protein>
    <submittedName>
        <fullName evidence="5">HpcH/HpaI aldolase/citrate lyase family protein</fullName>
    </submittedName>
</protein>
<evidence type="ECO:0000313" key="5">
    <source>
        <dbReference type="EMBL" id="MFC3051863.1"/>
    </source>
</evidence>
<dbReference type="InterPro" id="IPR050251">
    <property type="entry name" value="HpcH-HpaI_aldolase"/>
</dbReference>
<dbReference type="Pfam" id="PF03328">
    <property type="entry name" value="HpcH_HpaI"/>
    <property type="match status" value="1"/>
</dbReference>
<dbReference type="PANTHER" id="PTHR30502">
    <property type="entry name" value="2-KETO-3-DEOXY-L-RHAMNONATE ALDOLASE"/>
    <property type="match status" value="1"/>
</dbReference>
<reference evidence="6" key="1">
    <citation type="journal article" date="2019" name="Int. J. Syst. Evol. Microbiol.">
        <title>The Global Catalogue of Microorganisms (GCM) 10K type strain sequencing project: providing services to taxonomists for standard genome sequencing and annotation.</title>
        <authorList>
            <consortium name="The Broad Institute Genomics Platform"/>
            <consortium name="The Broad Institute Genome Sequencing Center for Infectious Disease"/>
            <person name="Wu L."/>
            <person name="Ma J."/>
        </authorList>
    </citation>
    <scope>NUCLEOTIDE SEQUENCE [LARGE SCALE GENOMIC DNA]</scope>
    <source>
        <strain evidence="6">KCTC 62164</strain>
    </source>
</reference>
<comment type="caution">
    <text evidence="5">The sequence shown here is derived from an EMBL/GenBank/DDBJ whole genome shotgun (WGS) entry which is preliminary data.</text>
</comment>
<evidence type="ECO:0000256" key="2">
    <source>
        <dbReference type="ARBA" id="ARBA00022723"/>
    </source>
</evidence>
<evidence type="ECO:0000259" key="4">
    <source>
        <dbReference type="Pfam" id="PF03328"/>
    </source>
</evidence>
<proteinExistence type="inferred from homology"/>
<evidence type="ECO:0000256" key="1">
    <source>
        <dbReference type="ARBA" id="ARBA00005568"/>
    </source>
</evidence>
<organism evidence="5 6">
    <name type="scientific">Kordiimonas pumila</name>
    <dbReference type="NCBI Taxonomy" id="2161677"/>
    <lineage>
        <taxon>Bacteria</taxon>
        <taxon>Pseudomonadati</taxon>
        <taxon>Pseudomonadota</taxon>
        <taxon>Alphaproteobacteria</taxon>
        <taxon>Kordiimonadales</taxon>
        <taxon>Kordiimonadaceae</taxon>
        <taxon>Kordiimonas</taxon>
    </lineage>
</organism>
<name>A0ABV7D3W6_9PROT</name>